<evidence type="ECO:0000313" key="4">
    <source>
        <dbReference type="Proteomes" id="UP000473278"/>
    </source>
</evidence>
<feature type="active site" description="Tele-phosphohistidine intermediate" evidence="1">
    <location>
        <position position="11"/>
    </location>
</feature>
<dbReference type="InterPro" id="IPR013078">
    <property type="entry name" value="His_Pase_superF_clade-1"/>
</dbReference>
<organism evidence="3 4">
    <name type="scientific">Halalkalibaculum roseum</name>
    <dbReference type="NCBI Taxonomy" id="2709311"/>
    <lineage>
        <taxon>Bacteria</taxon>
        <taxon>Pseudomonadati</taxon>
        <taxon>Balneolota</taxon>
        <taxon>Balneolia</taxon>
        <taxon>Balneolales</taxon>
        <taxon>Balneolaceae</taxon>
        <taxon>Halalkalibaculum</taxon>
    </lineage>
</organism>
<feature type="active site" description="Proton donor/acceptor" evidence="1">
    <location>
        <position position="85"/>
    </location>
</feature>
<dbReference type="Pfam" id="PF00300">
    <property type="entry name" value="His_Phos_1"/>
    <property type="match status" value="1"/>
</dbReference>
<dbReference type="AlphaFoldDB" id="A0A6M1T547"/>
<dbReference type="Gene3D" id="3.40.50.1240">
    <property type="entry name" value="Phosphoglycerate mutase-like"/>
    <property type="match status" value="1"/>
</dbReference>
<dbReference type="PIRSF" id="PIRSF000709">
    <property type="entry name" value="6PFK_2-Ptase"/>
    <property type="match status" value="1"/>
</dbReference>
<dbReference type="Proteomes" id="UP000473278">
    <property type="component" value="Unassembled WGS sequence"/>
</dbReference>
<feature type="binding site" evidence="2">
    <location>
        <begin position="10"/>
        <end position="17"/>
    </location>
    <ligand>
        <name>substrate</name>
    </ligand>
</feature>
<dbReference type="InterPro" id="IPR029033">
    <property type="entry name" value="His_PPase_superfam"/>
</dbReference>
<reference evidence="3 4" key="1">
    <citation type="submission" date="2020-02" db="EMBL/GenBank/DDBJ databases">
        <title>Balneolaceae bacterium YR4-1, complete genome.</title>
        <authorList>
            <person name="Li Y."/>
            <person name="Wu S."/>
        </authorList>
    </citation>
    <scope>NUCLEOTIDE SEQUENCE [LARGE SCALE GENOMIC DNA]</scope>
    <source>
        <strain evidence="3 4">YR4-1</strain>
    </source>
</reference>
<evidence type="ECO:0000313" key="3">
    <source>
        <dbReference type="EMBL" id="NGP77115.1"/>
    </source>
</evidence>
<dbReference type="InterPro" id="IPR050275">
    <property type="entry name" value="PGM_Phosphatase"/>
</dbReference>
<dbReference type="RefSeq" id="WP_165142160.1">
    <property type="nucleotide sequence ID" value="NZ_JAALLT010000003.1"/>
</dbReference>
<dbReference type="GO" id="GO:0016791">
    <property type="term" value="F:phosphatase activity"/>
    <property type="evidence" value="ECO:0007669"/>
    <property type="project" value="TreeGrafter"/>
</dbReference>
<evidence type="ECO:0000256" key="1">
    <source>
        <dbReference type="PIRSR" id="PIRSR613078-1"/>
    </source>
</evidence>
<keyword evidence="4" id="KW-1185">Reference proteome</keyword>
<dbReference type="SUPFAM" id="SSF53254">
    <property type="entry name" value="Phosphoglycerate mutase-like"/>
    <property type="match status" value="1"/>
</dbReference>
<dbReference type="EMBL" id="JAALLT010000003">
    <property type="protein sequence ID" value="NGP77115.1"/>
    <property type="molecule type" value="Genomic_DNA"/>
</dbReference>
<dbReference type="InterPro" id="IPR001345">
    <property type="entry name" value="PG/BPGM_mutase_AS"/>
</dbReference>
<comment type="caution">
    <text evidence="3">The sequence shown here is derived from an EMBL/GenBank/DDBJ whole genome shotgun (WGS) entry which is preliminary data.</text>
</comment>
<dbReference type="CDD" id="cd07067">
    <property type="entry name" value="HP_PGM_like"/>
    <property type="match status" value="1"/>
</dbReference>
<name>A0A6M1T547_9BACT</name>
<accession>A0A6M1T547</accession>
<feature type="binding site" evidence="2">
    <location>
        <position position="61"/>
    </location>
    <ligand>
        <name>substrate</name>
    </ligand>
</feature>
<proteinExistence type="predicted"/>
<sequence length="212" mass="24308">MSTTDIYIARHGETKYNREGKMQGRGIDAPLNKTGRLQARAISDELKDKSIDHIFSSSLVRSMETAEIVAWTFRMKYHSYPELDEMNFGKFEGRASKDIEQELNEVHRTWQNGNTDYAIDGGGESPVMVLERVNSRMNNILNNHSGSTLLFVLHGRLIRIVLSHWLGYPLSDMHRIEHSNGALYHFLKNDNSLEMGYLHKTDHLEGIMDEEG</sequence>
<gene>
    <name evidence="3" type="ORF">G3570_10755</name>
</gene>
<dbReference type="SMART" id="SM00855">
    <property type="entry name" value="PGAM"/>
    <property type="match status" value="1"/>
</dbReference>
<dbReference type="PANTHER" id="PTHR48100">
    <property type="entry name" value="BROAD-SPECIFICITY PHOSPHATASE YOR283W-RELATED"/>
    <property type="match status" value="1"/>
</dbReference>
<dbReference type="PROSITE" id="PS00175">
    <property type="entry name" value="PG_MUTASE"/>
    <property type="match status" value="1"/>
</dbReference>
<protein>
    <submittedName>
        <fullName evidence="3">Histidine phosphatase family protein</fullName>
    </submittedName>
</protein>
<evidence type="ECO:0000256" key="2">
    <source>
        <dbReference type="PIRSR" id="PIRSR613078-2"/>
    </source>
</evidence>